<feature type="region of interest" description="Disordered" evidence="1">
    <location>
        <begin position="1"/>
        <end position="60"/>
    </location>
</feature>
<evidence type="ECO:0000313" key="3">
    <source>
        <dbReference type="Proteomes" id="UP000308133"/>
    </source>
</evidence>
<comment type="caution">
    <text evidence="2">The sequence shown here is derived from an EMBL/GenBank/DDBJ whole genome shotgun (WGS) entry which is preliminary data.</text>
</comment>
<reference evidence="2 3" key="1">
    <citation type="submission" date="2018-02" db="EMBL/GenBank/DDBJ databases">
        <title>Draft genome sequences of Elsinoe sp., causing black scab on jojoba.</title>
        <authorList>
            <person name="Stodart B."/>
            <person name="Jeffress S."/>
            <person name="Ash G."/>
            <person name="Arun Chinnappa K."/>
        </authorList>
    </citation>
    <scope>NUCLEOTIDE SEQUENCE [LARGE SCALE GENOMIC DNA]</scope>
    <source>
        <strain evidence="2 3">Hillstone_2</strain>
    </source>
</reference>
<proteinExistence type="predicted"/>
<dbReference type="Proteomes" id="UP000308133">
    <property type="component" value="Unassembled WGS sequence"/>
</dbReference>
<dbReference type="EMBL" id="PTQR01000102">
    <property type="protein sequence ID" value="TKX20098.1"/>
    <property type="molecule type" value="Genomic_DNA"/>
</dbReference>
<protein>
    <submittedName>
        <fullName evidence="2">Uncharacterized protein</fullName>
    </submittedName>
</protein>
<name>A0A4U7APL1_9PEZI</name>
<evidence type="ECO:0000256" key="1">
    <source>
        <dbReference type="SAM" id="MobiDB-lite"/>
    </source>
</evidence>
<dbReference type="AlphaFoldDB" id="A0A4U7APL1"/>
<gene>
    <name evidence="2" type="ORF">C1H76_7780</name>
</gene>
<feature type="compositionally biased region" description="Low complexity" evidence="1">
    <location>
        <begin position="1"/>
        <end position="15"/>
    </location>
</feature>
<accession>A0A4U7APL1</accession>
<feature type="compositionally biased region" description="Low complexity" evidence="1">
    <location>
        <begin position="31"/>
        <end position="42"/>
    </location>
</feature>
<evidence type="ECO:0000313" key="2">
    <source>
        <dbReference type="EMBL" id="TKX20098.1"/>
    </source>
</evidence>
<sequence length="419" mass="47120">MSPMSTTASRSATTRDNSKTSEARKRRLSDDSPASSPDSTPAWKNKRRKPDSNLQKLDKPIKVSFPMSDERARLVCLINLIETLHKEDCSKMLSDMVPCICKKKRGMPYWTKEDPDDCTKPAPAWWPTEEIRYSGPHHLKIGARLRLALFMPRMHWTKAEYEQFNQDAMDEQIMPDQFWLRSIDASVKIRQQKNNATAMHNLSPEQEENRKNMENFKNLLVAEYHYVRSGKGASRIFHYTQKYKVKVEELFGGSLELFLTPWKRQARQPVAGAPTPPRPSPMVSLPSFGTAPDHLSPASRPLSTSVTRVPPRAREHVESPPSTNPTSAPSSTAVVSPMRSPGLSPIAKDAAAAHDSGDPVGNDCEMLPPTPDHPDDTTKDIWDWTTSYGISTEQLVESWFPGTIPYPSPVESLRYSGHS</sequence>
<organism evidence="2 3">
    <name type="scientific">Elsinoe australis</name>
    <dbReference type="NCBI Taxonomy" id="40998"/>
    <lineage>
        <taxon>Eukaryota</taxon>
        <taxon>Fungi</taxon>
        <taxon>Dikarya</taxon>
        <taxon>Ascomycota</taxon>
        <taxon>Pezizomycotina</taxon>
        <taxon>Dothideomycetes</taxon>
        <taxon>Dothideomycetidae</taxon>
        <taxon>Myriangiales</taxon>
        <taxon>Elsinoaceae</taxon>
        <taxon>Elsinoe</taxon>
    </lineage>
</organism>
<feature type="region of interest" description="Disordered" evidence="1">
    <location>
        <begin position="268"/>
        <end position="343"/>
    </location>
</feature>
<feature type="compositionally biased region" description="Low complexity" evidence="1">
    <location>
        <begin position="319"/>
        <end position="333"/>
    </location>
</feature>